<name>A0A5J4Q5M4_9EUKA</name>
<evidence type="ECO:0000313" key="1">
    <source>
        <dbReference type="EMBL" id="KAA6316937.1"/>
    </source>
</evidence>
<dbReference type="EMBL" id="SNRW01046806">
    <property type="protein sequence ID" value="KAA6316937.1"/>
    <property type="molecule type" value="Genomic_DNA"/>
</dbReference>
<organism evidence="1 2">
    <name type="scientific">Streblomastix strix</name>
    <dbReference type="NCBI Taxonomy" id="222440"/>
    <lineage>
        <taxon>Eukaryota</taxon>
        <taxon>Metamonada</taxon>
        <taxon>Preaxostyla</taxon>
        <taxon>Oxymonadida</taxon>
        <taxon>Streblomastigidae</taxon>
        <taxon>Streblomastix</taxon>
    </lineage>
</organism>
<sequence length="104" mass="12147">TQNMAVFVGNGWGKPVIWYRGNCKEGIYEFQDNQILGFEFDSEKGTLFLFVDNIQQKLYISGIKDKVRFFIYMWYAGSQCIIRSLKKLSAPTSSHVYNEKSVQW</sequence>
<feature type="non-terminal residue" evidence="1">
    <location>
        <position position="1"/>
    </location>
</feature>
<accession>A0A5J4Q5M4</accession>
<protein>
    <submittedName>
        <fullName evidence="1">Uncharacterized protein</fullName>
    </submittedName>
</protein>
<dbReference type="Proteomes" id="UP000324800">
    <property type="component" value="Unassembled WGS sequence"/>
</dbReference>
<proteinExistence type="predicted"/>
<reference evidence="1 2" key="1">
    <citation type="submission" date="2019-03" db="EMBL/GenBank/DDBJ databases">
        <title>Single cell metagenomics reveals metabolic interactions within the superorganism composed of flagellate Streblomastix strix and complex community of Bacteroidetes bacteria on its surface.</title>
        <authorList>
            <person name="Treitli S.C."/>
            <person name="Kolisko M."/>
            <person name="Husnik F."/>
            <person name="Keeling P."/>
            <person name="Hampl V."/>
        </authorList>
    </citation>
    <scope>NUCLEOTIDE SEQUENCE [LARGE SCALE GENOMIC DNA]</scope>
    <source>
        <strain evidence="1">ST1C</strain>
    </source>
</reference>
<dbReference type="AlphaFoldDB" id="A0A5J4Q5M4"/>
<evidence type="ECO:0000313" key="2">
    <source>
        <dbReference type="Proteomes" id="UP000324800"/>
    </source>
</evidence>
<comment type="caution">
    <text evidence="1">The sequence shown here is derived from an EMBL/GenBank/DDBJ whole genome shotgun (WGS) entry which is preliminary data.</text>
</comment>
<gene>
    <name evidence="1" type="ORF">EZS28_055179</name>
</gene>